<comment type="caution">
    <text evidence="2">The sequence shown here is derived from an EMBL/GenBank/DDBJ whole genome shotgun (WGS) entry which is preliminary data.</text>
</comment>
<dbReference type="InterPro" id="IPR010995">
    <property type="entry name" value="DNA_repair_Rad51/TF_NusA_a-hlx"/>
</dbReference>
<evidence type="ECO:0000313" key="3">
    <source>
        <dbReference type="Proteomes" id="UP001597034"/>
    </source>
</evidence>
<accession>A0ABD6DEF9</accession>
<feature type="compositionally biased region" description="Acidic residues" evidence="1">
    <location>
        <begin position="58"/>
        <end position="74"/>
    </location>
</feature>
<dbReference type="AlphaFoldDB" id="A0ABD6DEF9"/>
<dbReference type="RefSeq" id="WP_256399979.1">
    <property type="nucleotide sequence ID" value="NZ_JANHJR010000002.1"/>
</dbReference>
<feature type="region of interest" description="Disordered" evidence="1">
    <location>
        <begin position="1"/>
        <end position="110"/>
    </location>
</feature>
<dbReference type="EMBL" id="JBHUDO010000001">
    <property type="protein sequence ID" value="MFD1644721.1"/>
    <property type="molecule type" value="Genomic_DNA"/>
</dbReference>
<name>A0ABD6DEF9_9EURY</name>
<reference evidence="2 3" key="1">
    <citation type="journal article" date="2019" name="Int. J. Syst. Evol. Microbiol.">
        <title>The Global Catalogue of Microorganisms (GCM) 10K type strain sequencing project: providing services to taxonomists for standard genome sequencing and annotation.</title>
        <authorList>
            <consortium name="The Broad Institute Genomics Platform"/>
            <consortium name="The Broad Institute Genome Sequencing Center for Infectious Disease"/>
            <person name="Wu L."/>
            <person name="Ma J."/>
        </authorList>
    </citation>
    <scope>NUCLEOTIDE SEQUENCE [LARGE SCALE GENOMIC DNA]</scope>
    <source>
        <strain evidence="2 3">CGMCC 1.10390</strain>
    </source>
</reference>
<sequence>MALLKKLKSLFGLDDGSQPESSRDVGVTVEKERRAGATAGSATEGDDGGSTTEHTTDETETTDEAAETTDETAETTDQTAEAADETAETADEEESEPVQEVKGIGPAYADRLGTVGIETIADLAEADPEAVAAETDISETRVTEWVKRAKARS</sequence>
<dbReference type="Proteomes" id="UP001597034">
    <property type="component" value="Unassembled WGS sequence"/>
</dbReference>
<dbReference type="Gene3D" id="1.10.150.20">
    <property type="entry name" value="5' to 3' exonuclease, C-terminal subdomain"/>
    <property type="match status" value="1"/>
</dbReference>
<protein>
    <submittedName>
        <fullName evidence="2">Helix-hairpin-helix domain-containing protein</fullName>
    </submittedName>
</protein>
<dbReference type="Pfam" id="PF14520">
    <property type="entry name" value="HHH_5"/>
    <property type="match status" value="1"/>
</dbReference>
<evidence type="ECO:0000313" key="2">
    <source>
        <dbReference type="EMBL" id="MFD1644721.1"/>
    </source>
</evidence>
<proteinExistence type="predicted"/>
<feature type="compositionally biased region" description="Low complexity" evidence="1">
    <location>
        <begin position="36"/>
        <end position="53"/>
    </location>
</feature>
<evidence type="ECO:0000256" key="1">
    <source>
        <dbReference type="SAM" id="MobiDB-lite"/>
    </source>
</evidence>
<organism evidence="2 3">
    <name type="scientific">Haloarchaeobius litoreus</name>
    <dbReference type="NCBI Taxonomy" id="755306"/>
    <lineage>
        <taxon>Archaea</taxon>
        <taxon>Methanobacteriati</taxon>
        <taxon>Methanobacteriota</taxon>
        <taxon>Stenosarchaea group</taxon>
        <taxon>Halobacteria</taxon>
        <taxon>Halobacteriales</taxon>
        <taxon>Halorubellaceae</taxon>
        <taxon>Haloarchaeobius</taxon>
    </lineage>
</organism>
<keyword evidence="3" id="KW-1185">Reference proteome</keyword>
<feature type="compositionally biased region" description="Acidic residues" evidence="1">
    <location>
        <begin position="82"/>
        <end position="97"/>
    </location>
</feature>
<dbReference type="SUPFAM" id="SSF47794">
    <property type="entry name" value="Rad51 N-terminal domain-like"/>
    <property type="match status" value="1"/>
</dbReference>
<gene>
    <name evidence="2" type="ORF">ACFSBL_03405</name>
</gene>